<accession>A0A1L7WEC4</accession>
<dbReference type="SUPFAM" id="SSF54695">
    <property type="entry name" value="POZ domain"/>
    <property type="match status" value="1"/>
</dbReference>
<dbReference type="InterPro" id="IPR011333">
    <property type="entry name" value="SKP1/BTB/POZ_sf"/>
</dbReference>
<dbReference type="InterPro" id="IPR000210">
    <property type="entry name" value="BTB/POZ_dom"/>
</dbReference>
<keyword evidence="4" id="KW-1185">Reference proteome</keyword>
<dbReference type="EMBL" id="FJOG01000001">
    <property type="protein sequence ID" value="CZR51135.1"/>
    <property type="molecule type" value="Genomic_DNA"/>
</dbReference>
<reference evidence="3 4" key="1">
    <citation type="submission" date="2016-03" db="EMBL/GenBank/DDBJ databases">
        <authorList>
            <person name="Ploux O."/>
        </authorList>
    </citation>
    <scope>NUCLEOTIDE SEQUENCE [LARGE SCALE GENOMIC DNA]</scope>
    <source>
        <strain evidence="3 4">UAMH 11012</strain>
    </source>
</reference>
<dbReference type="AlphaFoldDB" id="A0A1L7WEC4"/>
<feature type="domain" description="BTB" evidence="2">
    <location>
        <begin position="39"/>
        <end position="110"/>
    </location>
</feature>
<dbReference type="Pfam" id="PF00651">
    <property type="entry name" value="BTB"/>
    <property type="match status" value="1"/>
</dbReference>
<dbReference type="PROSITE" id="PS50097">
    <property type="entry name" value="BTB"/>
    <property type="match status" value="1"/>
</dbReference>
<proteinExistence type="predicted"/>
<evidence type="ECO:0000313" key="3">
    <source>
        <dbReference type="EMBL" id="CZR51135.1"/>
    </source>
</evidence>
<protein>
    <recommendedName>
        <fullName evidence="2">BTB domain-containing protein</fullName>
    </recommendedName>
</protein>
<dbReference type="Gene3D" id="3.30.710.10">
    <property type="entry name" value="Potassium Channel Kv1.1, Chain A"/>
    <property type="match status" value="1"/>
</dbReference>
<feature type="compositionally biased region" description="Basic and acidic residues" evidence="1">
    <location>
        <begin position="10"/>
        <end position="21"/>
    </location>
</feature>
<evidence type="ECO:0000259" key="2">
    <source>
        <dbReference type="PROSITE" id="PS50097"/>
    </source>
</evidence>
<gene>
    <name evidence="3" type="ORF">PAC_01010</name>
</gene>
<dbReference type="PANTHER" id="PTHR47843">
    <property type="entry name" value="BTB DOMAIN-CONTAINING PROTEIN-RELATED"/>
    <property type="match status" value="1"/>
</dbReference>
<evidence type="ECO:0000256" key="1">
    <source>
        <dbReference type="SAM" id="MobiDB-lite"/>
    </source>
</evidence>
<evidence type="ECO:0000313" key="4">
    <source>
        <dbReference type="Proteomes" id="UP000184330"/>
    </source>
</evidence>
<name>A0A1L7WEC4_9HELO</name>
<dbReference type="PANTHER" id="PTHR47843:SF2">
    <property type="entry name" value="BTB DOMAIN-CONTAINING PROTEIN"/>
    <property type="match status" value="1"/>
</dbReference>
<dbReference type="OrthoDB" id="194443at2759"/>
<organism evidence="3 4">
    <name type="scientific">Phialocephala subalpina</name>
    <dbReference type="NCBI Taxonomy" id="576137"/>
    <lineage>
        <taxon>Eukaryota</taxon>
        <taxon>Fungi</taxon>
        <taxon>Dikarya</taxon>
        <taxon>Ascomycota</taxon>
        <taxon>Pezizomycotina</taxon>
        <taxon>Leotiomycetes</taxon>
        <taxon>Helotiales</taxon>
        <taxon>Mollisiaceae</taxon>
        <taxon>Phialocephala</taxon>
        <taxon>Phialocephala fortinii species complex</taxon>
    </lineage>
</organism>
<dbReference type="Proteomes" id="UP000184330">
    <property type="component" value="Unassembled WGS sequence"/>
</dbReference>
<sequence>METPNASSEDAEKSRRSPKAERARKKARMDALTFSEPGSLVKLLVGQDNPPIELHIHKEVVCQRSPVFRAAFCGNFSEAQSHTYPLRHIDESTAKLLMQWLYTQKLVVAQLKDDWTEDAKLADEEDRTLIDLWVLADELQMPALQNTTIKAIHDVGEKTEMLMSNTNKERILNKTADGSQLRLYISHYIASTREPGDYK</sequence>
<dbReference type="CDD" id="cd18186">
    <property type="entry name" value="BTB_POZ_ZBTB_KLHL-like"/>
    <property type="match status" value="1"/>
</dbReference>
<feature type="region of interest" description="Disordered" evidence="1">
    <location>
        <begin position="1"/>
        <end position="28"/>
    </location>
</feature>